<dbReference type="PANTHER" id="PTHR15680">
    <property type="entry name" value="RIBOSOMAL PROTEIN L19"/>
    <property type="match status" value="1"/>
</dbReference>
<dbReference type="AlphaFoldDB" id="A0AA88YDS0"/>
<keyword evidence="3" id="KW-0687">Ribonucleoprotein</keyword>
<keyword evidence="2" id="KW-0689">Ribosomal protein</keyword>
<accession>A0AA88YDS0</accession>
<gene>
    <name evidence="6" type="ORF">FSP39_009687</name>
</gene>
<evidence type="ECO:0000313" key="6">
    <source>
        <dbReference type="EMBL" id="KAK3097443.1"/>
    </source>
</evidence>
<evidence type="ECO:0000256" key="4">
    <source>
        <dbReference type="ARBA" id="ARBA00035288"/>
    </source>
</evidence>
<organism evidence="6 7">
    <name type="scientific">Pinctada imbricata</name>
    <name type="common">Atlantic pearl-oyster</name>
    <name type="synonym">Pinctada martensii</name>
    <dbReference type="NCBI Taxonomy" id="66713"/>
    <lineage>
        <taxon>Eukaryota</taxon>
        <taxon>Metazoa</taxon>
        <taxon>Spiralia</taxon>
        <taxon>Lophotrochozoa</taxon>
        <taxon>Mollusca</taxon>
        <taxon>Bivalvia</taxon>
        <taxon>Autobranchia</taxon>
        <taxon>Pteriomorphia</taxon>
        <taxon>Pterioida</taxon>
        <taxon>Pterioidea</taxon>
        <taxon>Pteriidae</taxon>
        <taxon>Pinctada</taxon>
    </lineage>
</organism>
<dbReference type="GO" id="GO:0006412">
    <property type="term" value="P:translation"/>
    <property type="evidence" value="ECO:0007669"/>
    <property type="project" value="InterPro"/>
</dbReference>
<sequence length="236" mass="28170">YRQVYPEYLPRPDWSSRDKLLEKMARRDMNNRRAVMNIPEFYVGSILAVTIGDEFAPMKVNRFVGICIERGGHMLYHWFILRNVVDGSGVEMKYELYNPLIQKIEVLKLEKRLDDNLTYLRDCPAEYSTFPFNLDAVPLPKGMTVPVNPLKVKLNPPPWLERWERMELKGVENNTRKLTKKQQIRAELSKKPWEKHDLMLQYRGSINEVEKDQIMREIYHENLRKEKKKKVKKFES</sequence>
<dbReference type="GO" id="GO:0003735">
    <property type="term" value="F:structural constituent of ribosome"/>
    <property type="evidence" value="ECO:0007669"/>
    <property type="project" value="InterPro"/>
</dbReference>
<feature type="non-terminal residue" evidence="6">
    <location>
        <position position="1"/>
    </location>
</feature>
<dbReference type="InterPro" id="IPR038657">
    <property type="entry name" value="Ribosomal_bL19_sf"/>
</dbReference>
<dbReference type="EMBL" id="VSWD01000007">
    <property type="protein sequence ID" value="KAK3097443.1"/>
    <property type="molecule type" value="Genomic_DNA"/>
</dbReference>
<evidence type="ECO:0000256" key="2">
    <source>
        <dbReference type="ARBA" id="ARBA00022980"/>
    </source>
</evidence>
<dbReference type="Pfam" id="PF01245">
    <property type="entry name" value="Ribosomal_L19"/>
    <property type="match status" value="1"/>
</dbReference>
<protein>
    <recommendedName>
        <fullName evidence="4">Large ribosomal subunit protein bL19m</fullName>
    </recommendedName>
    <alternativeName>
        <fullName evidence="5">39S ribosomal protein L19, mitochondrial</fullName>
    </alternativeName>
</protein>
<dbReference type="Gene3D" id="2.30.30.790">
    <property type="match status" value="1"/>
</dbReference>
<comment type="similarity">
    <text evidence="1">Belongs to the bacterial ribosomal protein bL19 family.</text>
</comment>
<dbReference type="PRINTS" id="PR00061">
    <property type="entry name" value="RIBOSOMALL19"/>
</dbReference>
<dbReference type="Proteomes" id="UP001186944">
    <property type="component" value="Unassembled WGS sequence"/>
</dbReference>
<evidence type="ECO:0000256" key="5">
    <source>
        <dbReference type="ARBA" id="ARBA00035359"/>
    </source>
</evidence>
<keyword evidence="7" id="KW-1185">Reference proteome</keyword>
<evidence type="ECO:0000256" key="3">
    <source>
        <dbReference type="ARBA" id="ARBA00023274"/>
    </source>
</evidence>
<comment type="caution">
    <text evidence="6">The sequence shown here is derived from an EMBL/GenBank/DDBJ whole genome shotgun (WGS) entry which is preliminary data.</text>
</comment>
<name>A0AA88YDS0_PINIB</name>
<dbReference type="GO" id="GO:0005762">
    <property type="term" value="C:mitochondrial large ribosomal subunit"/>
    <property type="evidence" value="ECO:0007669"/>
    <property type="project" value="TreeGrafter"/>
</dbReference>
<reference evidence="6" key="1">
    <citation type="submission" date="2019-08" db="EMBL/GenBank/DDBJ databases">
        <title>The improved chromosome-level genome for the pearl oyster Pinctada fucata martensii using PacBio sequencing and Hi-C.</title>
        <authorList>
            <person name="Zheng Z."/>
        </authorList>
    </citation>
    <scope>NUCLEOTIDE SEQUENCE</scope>
    <source>
        <strain evidence="6">ZZ-2019</strain>
        <tissue evidence="6">Adductor muscle</tissue>
    </source>
</reference>
<dbReference type="InterPro" id="IPR001857">
    <property type="entry name" value="Ribosomal_bL19"/>
</dbReference>
<dbReference type="PANTHER" id="PTHR15680:SF9">
    <property type="entry name" value="LARGE RIBOSOMAL SUBUNIT PROTEIN BL19M"/>
    <property type="match status" value="1"/>
</dbReference>
<proteinExistence type="inferred from homology"/>
<dbReference type="InterPro" id="IPR008991">
    <property type="entry name" value="Translation_prot_SH3-like_sf"/>
</dbReference>
<dbReference type="SUPFAM" id="SSF50104">
    <property type="entry name" value="Translation proteins SH3-like domain"/>
    <property type="match status" value="1"/>
</dbReference>
<evidence type="ECO:0000313" key="7">
    <source>
        <dbReference type="Proteomes" id="UP001186944"/>
    </source>
</evidence>
<evidence type="ECO:0000256" key="1">
    <source>
        <dbReference type="ARBA" id="ARBA00005781"/>
    </source>
</evidence>